<comment type="caution">
    <text evidence="1">The sequence shown here is derived from an EMBL/GenBank/DDBJ whole genome shotgun (WGS) entry which is preliminary data.</text>
</comment>
<keyword evidence="2" id="KW-1185">Reference proteome</keyword>
<reference evidence="1 2" key="1">
    <citation type="submission" date="2014-04" db="EMBL/GenBank/DDBJ databases">
        <title>Characterization and application of a salt tolerant electro-active bacterium.</title>
        <authorList>
            <person name="Yang L."/>
            <person name="Wei S."/>
            <person name="Tay Q.X.M."/>
        </authorList>
    </citation>
    <scope>NUCLEOTIDE SEQUENCE [LARGE SCALE GENOMIC DNA]</scope>
    <source>
        <strain evidence="1 2">LY1</strain>
    </source>
</reference>
<dbReference type="EMBL" id="JMIH01000014">
    <property type="protein sequence ID" value="KEO74754.1"/>
    <property type="molecule type" value="Genomic_DNA"/>
</dbReference>
<sequence>MNKIPLLMALACMIIVSSCNKEDDEPMLRSQVFEYSFNDGQLVGPATSYVGEHPRNLSARMEVMEMPNGMAKIMVTLNNTMAGQMYMIHAHDMADPDTTPNGTPYNETPNANVLSEMVTPQGTTAMVEHLTMLTYDQLLQEYDGFLVVHDPTQPLSTTDLTTYLILGVVAR</sequence>
<dbReference type="PROSITE" id="PS51257">
    <property type="entry name" value="PROKAR_LIPOPROTEIN"/>
    <property type="match status" value="1"/>
</dbReference>
<dbReference type="AlphaFoldDB" id="A0A074L0S5"/>
<evidence type="ECO:0008006" key="3">
    <source>
        <dbReference type="Google" id="ProtNLM"/>
    </source>
</evidence>
<evidence type="ECO:0000313" key="2">
    <source>
        <dbReference type="Proteomes" id="UP000027821"/>
    </source>
</evidence>
<accession>A0A074L0S5</accession>
<dbReference type="eggNOG" id="ENOG5032UQR">
    <property type="taxonomic scope" value="Bacteria"/>
</dbReference>
<dbReference type="OrthoDB" id="834446at2"/>
<organism evidence="1 2">
    <name type="scientific">Anditalea andensis</name>
    <dbReference type="NCBI Taxonomy" id="1048983"/>
    <lineage>
        <taxon>Bacteria</taxon>
        <taxon>Pseudomonadati</taxon>
        <taxon>Bacteroidota</taxon>
        <taxon>Cytophagia</taxon>
        <taxon>Cytophagales</taxon>
        <taxon>Cytophagaceae</taxon>
        <taxon>Anditalea</taxon>
    </lineage>
</organism>
<protein>
    <recommendedName>
        <fullName evidence="3">CHRD domain-containing protein</fullName>
    </recommendedName>
</protein>
<name>A0A074L0S5_9BACT</name>
<gene>
    <name evidence="1" type="ORF">EL17_03500</name>
</gene>
<dbReference type="Proteomes" id="UP000027821">
    <property type="component" value="Unassembled WGS sequence"/>
</dbReference>
<evidence type="ECO:0000313" key="1">
    <source>
        <dbReference type="EMBL" id="KEO74754.1"/>
    </source>
</evidence>
<proteinExistence type="predicted"/>